<dbReference type="PROSITE" id="PS00135">
    <property type="entry name" value="TRYPSIN_SER"/>
    <property type="match status" value="1"/>
</dbReference>
<proteinExistence type="inferred from homology"/>
<dbReference type="PANTHER" id="PTHR24276">
    <property type="entry name" value="POLYSERASE-RELATED"/>
    <property type="match status" value="1"/>
</dbReference>
<dbReference type="PROSITE" id="PS00134">
    <property type="entry name" value="TRYPSIN_HIS"/>
    <property type="match status" value="1"/>
</dbReference>
<dbReference type="PANTHER" id="PTHR24276:SF91">
    <property type="entry name" value="AT26814P-RELATED"/>
    <property type="match status" value="1"/>
</dbReference>
<evidence type="ECO:0000256" key="4">
    <source>
        <dbReference type="ARBA" id="ARBA00022801"/>
    </source>
</evidence>
<protein>
    <submittedName>
        <fullName evidence="11">Putative trypsin-like serine protease</fullName>
    </submittedName>
</protein>
<evidence type="ECO:0000256" key="7">
    <source>
        <dbReference type="ARBA" id="ARBA00023157"/>
    </source>
</evidence>
<dbReference type="InterPro" id="IPR050430">
    <property type="entry name" value="Peptidase_S1"/>
</dbReference>
<keyword evidence="6" id="KW-0865">Zymogen</keyword>
<dbReference type="PRINTS" id="PR00722">
    <property type="entry name" value="CHYMOTRYPSIN"/>
</dbReference>
<keyword evidence="5 8" id="KW-0720">Serine protease</keyword>
<dbReference type="GO" id="GO:0004252">
    <property type="term" value="F:serine-type endopeptidase activity"/>
    <property type="evidence" value="ECO:0007669"/>
    <property type="project" value="InterPro"/>
</dbReference>
<keyword evidence="4 8" id="KW-0378">Hydrolase</keyword>
<sequence length="261" mass="28430">MKCLFLLTCLWPMVIGGLVTKTNKLTFDGRIIGGNETTITKYGYQISIQADYNHVCGGAILSEHWILTAAHCVFRGGEYQVRSGSTWKDFSGELHDVVETIVHPNYDKAAETDCDVAVLRVAQPIILDGSSRRKIQLTEIGQDMPAGSLATVTGWGLINQQGDAPQKLHVVQIPVVDRETCVQIYKNINETISDNMFCAGVPEGGKDSCMGDSGGPLVDEKEILHGIVSWGIGCGRPGFPGIYTRVDSEEIRNFIKISTGI</sequence>
<keyword evidence="3 9" id="KW-0732">Signal</keyword>
<dbReference type="InterPro" id="IPR018114">
    <property type="entry name" value="TRYPSIN_HIS"/>
</dbReference>
<dbReference type="AlphaFoldDB" id="A0A6M2E091"/>
<evidence type="ECO:0000256" key="9">
    <source>
        <dbReference type="SAM" id="SignalP"/>
    </source>
</evidence>
<evidence type="ECO:0000313" key="11">
    <source>
        <dbReference type="EMBL" id="NOV51753.1"/>
    </source>
</evidence>
<evidence type="ECO:0000259" key="10">
    <source>
        <dbReference type="PROSITE" id="PS50240"/>
    </source>
</evidence>
<evidence type="ECO:0000256" key="6">
    <source>
        <dbReference type="ARBA" id="ARBA00023145"/>
    </source>
</evidence>
<dbReference type="InterPro" id="IPR043504">
    <property type="entry name" value="Peptidase_S1_PA_chymotrypsin"/>
</dbReference>
<keyword evidence="7" id="KW-1015">Disulfide bond</keyword>
<dbReference type="CDD" id="cd00190">
    <property type="entry name" value="Tryp_SPc"/>
    <property type="match status" value="1"/>
</dbReference>
<accession>A0A6M2E091</accession>
<evidence type="ECO:0000256" key="5">
    <source>
        <dbReference type="ARBA" id="ARBA00022825"/>
    </source>
</evidence>
<dbReference type="InterPro" id="IPR009003">
    <property type="entry name" value="Peptidase_S1_PA"/>
</dbReference>
<dbReference type="InterPro" id="IPR001314">
    <property type="entry name" value="Peptidase_S1A"/>
</dbReference>
<dbReference type="InterPro" id="IPR033116">
    <property type="entry name" value="TRYPSIN_SER"/>
</dbReference>
<organism evidence="11">
    <name type="scientific">Xenopsylla cheopis</name>
    <name type="common">Oriental rat flea</name>
    <name type="synonym">Pulex cheopis</name>
    <dbReference type="NCBI Taxonomy" id="163159"/>
    <lineage>
        <taxon>Eukaryota</taxon>
        <taxon>Metazoa</taxon>
        <taxon>Ecdysozoa</taxon>
        <taxon>Arthropoda</taxon>
        <taxon>Hexapoda</taxon>
        <taxon>Insecta</taxon>
        <taxon>Pterygota</taxon>
        <taxon>Neoptera</taxon>
        <taxon>Endopterygota</taxon>
        <taxon>Siphonaptera</taxon>
        <taxon>Pulicidae</taxon>
        <taxon>Xenopsyllinae</taxon>
        <taxon>Xenopsylla</taxon>
    </lineage>
</organism>
<feature type="chain" id="PRO_5026983966" evidence="9">
    <location>
        <begin position="17"/>
        <end position="261"/>
    </location>
</feature>
<dbReference type="SUPFAM" id="SSF50494">
    <property type="entry name" value="Trypsin-like serine proteases"/>
    <property type="match status" value="1"/>
</dbReference>
<feature type="signal peptide" evidence="9">
    <location>
        <begin position="1"/>
        <end position="16"/>
    </location>
</feature>
<dbReference type="FunFam" id="2.40.10.10:FF:000077">
    <property type="entry name" value="Predicted protein"/>
    <property type="match status" value="1"/>
</dbReference>
<dbReference type="Pfam" id="PF00089">
    <property type="entry name" value="Trypsin"/>
    <property type="match status" value="1"/>
</dbReference>
<evidence type="ECO:0000256" key="2">
    <source>
        <dbReference type="ARBA" id="ARBA00022670"/>
    </source>
</evidence>
<name>A0A6M2E091_XENCH</name>
<evidence type="ECO:0000256" key="3">
    <source>
        <dbReference type="ARBA" id="ARBA00022729"/>
    </source>
</evidence>
<dbReference type="EMBL" id="GIIL01008027">
    <property type="protein sequence ID" value="NOV51753.1"/>
    <property type="molecule type" value="Transcribed_RNA"/>
</dbReference>
<dbReference type="InterPro" id="IPR001254">
    <property type="entry name" value="Trypsin_dom"/>
</dbReference>
<dbReference type="Gene3D" id="2.40.10.10">
    <property type="entry name" value="Trypsin-like serine proteases"/>
    <property type="match status" value="2"/>
</dbReference>
<dbReference type="GO" id="GO:0006508">
    <property type="term" value="P:proteolysis"/>
    <property type="evidence" value="ECO:0007669"/>
    <property type="project" value="UniProtKB-KW"/>
</dbReference>
<keyword evidence="2 8" id="KW-0645">Protease</keyword>
<dbReference type="SMART" id="SM00020">
    <property type="entry name" value="Tryp_SPc"/>
    <property type="match status" value="1"/>
</dbReference>
<evidence type="ECO:0000256" key="8">
    <source>
        <dbReference type="RuleBase" id="RU363034"/>
    </source>
</evidence>
<feature type="domain" description="Peptidase S1" evidence="10">
    <location>
        <begin position="31"/>
        <end position="260"/>
    </location>
</feature>
<comment type="similarity">
    <text evidence="1">Belongs to the peptidase S1 family.</text>
</comment>
<dbReference type="PROSITE" id="PS50240">
    <property type="entry name" value="TRYPSIN_DOM"/>
    <property type="match status" value="1"/>
</dbReference>
<reference evidence="11" key="1">
    <citation type="submission" date="2020-03" db="EMBL/GenBank/DDBJ databases">
        <title>Transcriptomic Profiling of the Digestive Tract of the Rat Flea, Xenopsylla cheopis, Following Blood Feeding and Infection with Yersinia pestis.</title>
        <authorList>
            <person name="Bland D.M."/>
            <person name="Martens C.A."/>
            <person name="Virtaneva K."/>
            <person name="Kanakabandi K."/>
            <person name="Long D."/>
            <person name="Rosenke R."/>
            <person name="Saturday G.A."/>
            <person name="Hoyt F.H."/>
            <person name="Bruno D.P."/>
            <person name="Ribeiro J.M.C."/>
            <person name="Hinnebusch J."/>
        </authorList>
    </citation>
    <scope>NUCLEOTIDE SEQUENCE</scope>
</reference>
<evidence type="ECO:0000256" key="1">
    <source>
        <dbReference type="ARBA" id="ARBA00007664"/>
    </source>
</evidence>